<dbReference type="Proteomes" id="UP000054843">
    <property type="component" value="Unassembled WGS sequence"/>
</dbReference>
<protein>
    <submittedName>
        <fullName evidence="1">Uncharacterized protein</fullName>
    </submittedName>
</protein>
<evidence type="ECO:0000313" key="2">
    <source>
        <dbReference type="Proteomes" id="UP000054843"/>
    </source>
</evidence>
<gene>
    <name evidence="1" type="ORF">T10_4196</name>
</gene>
<proteinExistence type="predicted"/>
<comment type="caution">
    <text evidence="1">The sequence shown here is derived from an EMBL/GenBank/DDBJ whole genome shotgun (WGS) entry which is preliminary data.</text>
</comment>
<evidence type="ECO:0000313" key="1">
    <source>
        <dbReference type="EMBL" id="KRZ69180.1"/>
    </source>
</evidence>
<name>A0A0V1MBX3_9BILA</name>
<keyword evidence="2" id="KW-1185">Reference proteome</keyword>
<accession>A0A0V1MBX3</accession>
<dbReference type="AlphaFoldDB" id="A0A0V1MBX3"/>
<organism evidence="1 2">
    <name type="scientific">Trichinella papuae</name>
    <dbReference type="NCBI Taxonomy" id="268474"/>
    <lineage>
        <taxon>Eukaryota</taxon>
        <taxon>Metazoa</taxon>
        <taxon>Ecdysozoa</taxon>
        <taxon>Nematoda</taxon>
        <taxon>Enoplea</taxon>
        <taxon>Dorylaimia</taxon>
        <taxon>Trichinellida</taxon>
        <taxon>Trichinellidae</taxon>
        <taxon>Trichinella</taxon>
    </lineage>
</organism>
<reference evidence="1 2" key="1">
    <citation type="submission" date="2015-01" db="EMBL/GenBank/DDBJ databases">
        <title>Evolution of Trichinella species and genotypes.</title>
        <authorList>
            <person name="Korhonen P.K."/>
            <person name="Edoardo P."/>
            <person name="Giuseppe L.R."/>
            <person name="Gasser R.B."/>
        </authorList>
    </citation>
    <scope>NUCLEOTIDE SEQUENCE [LARGE SCALE GENOMIC DNA]</scope>
    <source>
        <strain evidence="1">ISS1980</strain>
    </source>
</reference>
<dbReference type="EMBL" id="JYDO01000143">
    <property type="protein sequence ID" value="KRZ69180.1"/>
    <property type="molecule type" value="Genomic_DNA"/>
</dbReference>
<sequence>MAGSLSAMTCKNTIPTRLNGTLDDISDAKLSREKLYHCRIVKLPGQLFQIANNCPQYSDNFTLVNGDHFPILFAVVRKLRNNQVDGFSIYRFNGLCDDDAFYNFSRFQVFLWFKPRRRPASFIYKTTAFIYCQAAVPQATTHKIRTSVQHDVQFLQDLQS</sequence>